<proteinExistence type="predicted"/>
<name>A3ZRH1_9BACT</name>
<evidence type="ECO:0000256" key="1">
    <source>
        <dbReference type="SAM" id="MobiDB-lite"/>
    </source>
</evidence>
<sequence>MGRFIGFAILAIVVLFTLAILFRGESVLDDAVSQMQQAAQDLTPIVEPPEVEEEPTEPIPEKLLRPLPDLTPIYSAERRANLRTKNRYYIYIADSDSPRPHAKIQYLRLEALNVVPVEDSLYTLIPRATVHATVHYQVTSQYVTETEARNAALLPNVFQETLFFDFAWTDNQWVICRERFDHIWKSKGRRESFLARRPPHMKLVEHQFQEFPIVDVLDEPVPAPSDNPVSDNPYGSSVSQTTP</sequence>
<dbReference type="RefSeq" id="WP_002650297.1">
    <property type="nucleotide sequence ID" value="NZ_CH672376.1"/>
</dbReference>
<protein>
    <submittedName>
        <fullName evidence="2">Uncharacterized protein</fullName>
    </submittedName>
</protein>
<dbReference type="STRING" id="314230.DSM3645_12006"/>
<dbReference type="EMBL" id="AANZ01000007">
    <property type="protein sequence ID" value="EAQ80740.1"/>
    <property type="molecule type" value="Genomic_DNA"/>
</dbReference>
<gene>
    <name evidence="2" type="ORF">DSM3645_12006</name>
</gene>
<dbReference type="HOGENOM" id="CLU_1140846_0_0_0"/>
<evidence type="ECO:0000313" key="2">
    <source>
        <dbReference type="EMBL" id="EAQ80740.1"/>
    </source>
</evidence>
<dbReference type="AlphaFoldDB" id="A3ZRH1"/>
<organism evidence="2 3">
    <name type="scientific">Blastopirellula marina DSM 3645</name>
    <dbReference type="NCBI Taxonomy" id="314230"/>
    <lineage>
        <taxon>Bacteria</taxon>
        <taxon>Pseudomonadati</taxon>
        <taxon>Planctomycetota</taxon>
        <taxon>Planctomycetia</taxon>
        <taxon>Pirellulales</taxon>
        <taxon>Pirellulaceae</taxon>
        <taxon>Blastopirellula</taxon>
    </lineage>
</organism>
<evidence type="ECO:0000313" key="3">
    <source>
        <dbReference type="Proteomes" id="UP000004358"/>
    </source>
</evidence>
<reference evidence="2 3" key="1">
    <citation type="submission" date="2006-02" db="EMBL/GenBank/DDBJ databases">
        <authorList>
            <person name="Amann R."/>
            <person name="Ferriera S."/>
            <person name="Johnson J."/>
            <person name="Kravitz S."/>
            <person name="Halpern A."/>
            <person name="Remington K."/>
            <person name="Beeson K."/>
            <person name="Tran B."/>
            <person name="Rogers Y.-H."/>
            <person name="Friedman R."/>
            <person name="Venter J.C."/>
        </authorList>
    </citation>
    <scope>NUCLEOTIDE SEQUENCE [LARGE SCALE GENOMIC DNA]</scope>
    <source>
        <strain evidence="2 3">DSM 3645</strain>
    </source>
</reference>
<dbReference type="OrthoDB" id="9918678at2"/>
<feature type="compositionally biased region" description="Polar residues" evidence="1">
    <location>
        <begin position="227"/>
        <end position="243"/>
    </location>
</feature>
<feature type="region of interest" description="Disordered" evidence="1">
    <location>
        <begin position="220"/>
        <end position="243"/>
    </location>
</feature>
<comment type="caution">
    <text evidence="2">The sequence shown here is derived from an EMBL/GenBank/DDBJ whole genome shotgun (WGS) entry which is preliminary data.</text>
</comment>
<dbReference type="Proteomes" id="UP000004358">
    <property type="component" value="Unassembled WGS sequence"/>
</dbReference>
<accession>A3ZRH1</accession>